<evidence type="ECO:0000313" key="3">
    <source>
        <dbReference type="Proteomes" id="UP000281553"/>
    </source>
</evidence>
<keyword evidence="3" id="KW-1185">Reference proteome</keyword>
<keyword evidence="1" id="KW-0732">Signal</keyword>
<protein>
    <submittedName>
        <fullName evidence="2">Uncharacterized protein</fullName>
    </submittedName>
</protein>
<name>A0A3P7LEH9_DIBLA</name>
<dbReference type="EMBL" id="UYRU01048787">
    <property type="protein sequence ID" value="VDN10267.1"/>
    <property type="molecule type" value="Genomic_DNA"/>
</dbReference>
<feature type="chain" id="PRO_5018023621" evidence="1">
    <location>
        <begin position="27"/>
        <end position="100"/>
    </location>
</feature>
<feature type="signal peptide" evidence="1">
    <location>
        <begin position="1"/>
        <end position="26"/>
    </location>
</feature>
<reference evidence="2 3" key="1">
    <citation type="submission" date="2018-11" db="EMBL/GenBank/DDBJ databases">
        <authorList>
            <consortium name="Pathogen Informatics"/>
        </authorList>
    </citation>
    <scope>NUCLEOTIDE SEQUENCE [LARGE SCALE GENOMIC DNA]</scope>
</reference>
<organism evidence="2 3">
    <name type="scientific">Dibothriocephalus latus</name>
    <name type="common">Fish tapeworm</name>
    <name type="synonym">Diphyllobothrium latum</name>
    <dbReference type="NCBI Taxonomy" id="60516"/>
    <lineage>
        <taxon>Eukaryota</taxon>
        <taxon>Metazoa</taxon>
        <taxon>Spiralia</taxon>
        <taxon>Lophotrochozoa</taxon>
        <taxon>Platyhelminthes</taxon>
        <taxon>Cestoda</taxon>
        <taxon>Eucestoda</taxon>
        <taxon>Diphyllobothriidea</taxon>
        <taxon>Diphyllobothriidae</taxon>
        <taxon>Dibothriocephalus</taxon>
    </lineage>
</organism>
<evidence type="ECO:0000256" key="1">
    <source>
        <dbReference type="SAM" id="SignalP"/>
    </source>
</evidence>
<gene>
    <name evidence="2" type="ORF">DILT_LOCUS6098</name>
</gene>
<dbReference type="OrthoDB" id="10400934at2759"/>
<evidence type="ECO:0000313" key="2">
    <source>
        <dbReference type="EMBL" id="VDN10267.1"/>
    </source>
</evidence>
<sequence>MKALSVIVLALSFLLLLLLVNPDVKADAAAIKSRKTEERHLPALLIQPVSSAAINSSEKAANLRLSKVVRLLELFVALLHVEDISDEDGPGDTEFRTHKI</sequence>
<proteinExistence type="predicted"/>
<dbReference type="AlphaFoldDB" id="A0A3P7LEH9"/>
<dbReference type="Proteomes" id="UP000281553">
    <property type="component" value="Unassembled WGS sequence"/>
</dbReference>
<accession>A0A3P7LEH9</accession>